<organism evidence="1 2">
    <name type="scientific">Desulfocucumis palustris</name>
    <dbReference type="NCBI Taxonomy" id="1898651"/>
    <lineage>
        <taxon>Bacteria</taxon>
        <taxon>Bacillati</taxon>
        <taxon>Bacillota</taxon>
        <taxon>Clostridia</taxon>
        <taxon>Eubacteriales</taxon>
        <taxon>Desulfocucumaceae</taxon>
        <taxon>Desulfocucumis</taxon>
    </lineage>
</organism>
<name>A0A2L2XFV1_9FIRM</name>
<comment type="caution">
    <text evidence="1">The sequence shown here is derived from an EMBL/GenBank/DDBJ whole genome shotgun (WGS) entry which is preliminary data.</text>
</comment>
<keyword evidence="2" id="KW-1185">Reference proteome</keyword>
<gene>
    <name evidence="1" type="ORF">DCCM_4352</name>
</gene>
<reference evidence="2" key="1">
    <citation type="submission" date="2018-02" db="EMBL/GenBank/DDBJ databases">
        <title>Genome sequence of Desulfocucumis palustris strain NAW-5.</title>
        <authorList>
            <person name="Watanabe M."/>
            <person name="Kojima H."/>
            <person name="Fukui M."/>
        </authorList>
    </citation>
    <scope>NUCLEOTIDE SEQUENCE [LARGE SCALE GENOMIC DNA]</scope>
    <source>
        <strain evidence="2">NAW-5</strain>
    </source>
</reference>
<proteinExistence type="predicted"/>
<dbReference type="Proteomes" id="UP000239549">
    <property type="component" value="Unassembled WGS sequence"/>
</dbReference>
<sequence>MKNRQISLAPVFHMQIKSIVIMSNKSYLLYAGNIYHP</sequence>
<dbReference type="EMBL" id="BFAV01000157">
    <property type="protein sequence ID" value="GBF35229.1"/>
    <property type="molecule type" value="Genomic_DNA"/>
</dbReference>
<protein>
    <submittedName>
        <fullName evidence="1">Uncharacterized protein</fullName>
    </submittedName>
</protein>
<evidence type="ECO:0000313" key="1">
    <source>
        <dbReference type="EMBL" id="GBF35229.1"/>
    </source>
</evidence>
<evidence type="ECO:0000313" key="2">
    <source>
        <dbReference type="Proteomes" id="UP000239549"/>
    </source>
</evidence>
<accession>A0A2L2XFV1</accession>
<dbReference type="AlphaFoldDB" id="A0A2L2XFV1"/>